<evidence type="ECO:0000313" key="2">
    <source>
        <dbReference type="Proteomes" id="UP000029226"/>
    </source>
</evidence>
<dbReference type="Proteomes" id="UP000029226">
    <property type="component" value="Unassembled WGS sequence"/>
</dbReference>
<organism evidence="1 2">
    <name type="scientific">Nonlabens ulvanivorans</name>
    <name type="common">Persicivirga ulvanivorans</name>
    <dbReference type="NCBI Taxonomy" id="906888"/>
    <lineage>
        <taxon>Bacteria</taxon>
        <taxon>Pseudomonadati</taxon>
        <taxon>Bacteroidota</taxon>
        <taxon>Flavobacteriia</taxon>
        <taxon>Flavobacteriales</taxon>
        <taxon>Flavobacteriaceae</taxon>
        <taxon>Nonlabens</taxon>
    </lineage>
</organism>
<sequence>MVIDNVLSLVGIEVRDTITGIRFTGFFPNFFLEIHNILAL</sequence>
<comment type="caution">
    <text evidence="1">The sequence shown here is derived from an EMBL/GenBank/DDBJ whole genome shotgun (WGS) entry which is preliminary data.</text>
</comment>
<accession>A0A090Q070</accession>
<dbReference type="AlphaFoldDB" id="A0A090Q070"/>
<dbReference type="EMBL" id="BBMM01000007">
    <property type="protein sequence ID" value="GAL00911.1"/>
    <property type="molecule type" value="Genomic_DNA"/>
</dbReference>
<name>A0A090Q070_NONUL</name>
<gene>
    <name evidence="1" type="ORF">JCM19314_137</name>
</gene>
<protein>
    <submittedName>
        <fullName evidence="1">Uncharacterized protein</fullName>
    </submittedName>
</protein>
<reference evidence="1 2" key="1">
    <citation type="journal article" date="2014" name="Genome Announc.">
        <title>Draft Genome Sequences of Marine Flavobacterium Nonlabens Strains NR17, NR24, NR27, NR32, NR33, and Ara13.</title>
        <authorList>
            <person name="Nakanishi M."/>
            <person name="Meirelles P."/>
            <person name="Suzuki R."/>
            <person name="Takatani N."/>
            <person name="Mino S."/>
            <person name="Suda W."/>
            <person name="Oshima K."/>
            <person name="Hattori M."/>
            <person name="Ohkuma M."/>
            <person name="Hosokawa M."/>
            <person name="Miyashita K."/>
            <person name="Thompson F.L."/>
            <person name="Niwa A."/>
            <person name="Sawabe T."/>
            <person name="Sawabe T."/>
        </authorList>
    </citation>
    <scope>NUCLEOTIDE SEQUENCE [LARGE SCALE GENOMIC DNA]</scope>
    <source>
        <strain evidence="2">JCM19314</strain>
    </source>
</reference>
<evidence type="ECO:0000313" key="1">
    <source>
        <dbReference type="EMBL" id="GAL00911.1"/>
    </source>
</evidence>
<proteinExistence type="predicted"/>